<dbReference type="EMBL" id="BAYX01000005">
    <property type="protein sequence ID" value="GAJ93293.1"/>
    <property type="molecule type" value="Genomic_DNA"/>
</dbReference>
<keyword evidence="4 6" id="KW-1133">Transmembrane helix</keyword>
<dbReference type="AlphaFoldDB" id="A0AA87QD61"/>
<keyword evidence="2" id="KW-1003">Cell membrane</keyword>
<accession>A0AA87QD61</accession>
<reference evidence="9 10" key="1">
    <citation type="submission" date="2014-05" db="EMBL/GenBank/DDBJ databases">
        <title>Whole genome shotgun sequence of Rhizobium rhizogenes NBRC 13257.</title>
        <authorList>
            <person name="Katano-Makiyama Y."/>
            <person name="Hosoyama A."/>
            <person name="Hashimoto M."/>
            <person name="Hosoyama Y."/>
            <person name="Noguchi M."/>
            <person name="Tsuchikane K."/>
            <person name="Kimura A."/>
            <person name="Ohji S."/>
            <person name="Ichikawa N."/>
            <person name="Yamazoe A."/>
            <person name="Fujita N."/>
        </authorList>
    </citation>
    <scope>NUCLEOTIDE SEQUENCE [LARGE SCALE GENOMIC DNA]</scope>
    <source>
        <strain evidence="9 10">NBRC 13257</strain>
    </source>
</reference>
<dbReference type="Proteomes" id="UP000026941">
    <property type="component" value="Unassembled WGS sequence"/>
</dbReference>
<feature type="transmembrane region" description="Helical" evidence="6">
    <location>
        <begin position="355"/>
        <end position="383"/>
    </location>
</feature>
<dbReference type="InterPro" id="IPR050250">
    <property type="entry name" value="Macrolide_Exporter_MacB"/>
</dbReference>
<sequence>MSTIVRQSLALTLSNLKSLRRRIWISLSLIFSVAMVVTVLLGFLAMSNGFQTSLLQAGSKDIAIALGKGAGTELGSRIEPSQLHYLDGITGIAVDAAGASVLSPEMVVPVEVPEKTDELLSTLSLRGIGPFGLSVRPNVRITRGRMFNPGASEIVVGRRLSLDYKGLEIGEQLTFGTSKWTIVGIFDAGGSVFESEMLADIGVVRTLFNRPNLIQSVRIKLTTPEALPALQFMAAATPQIGLTLRSEQDYFAGLAERTSKLILLLGWPLAITMAAGAVVGAMTTMFSSVSDRSTEIATVRAIGFSRRAAFAGTWIEAMALTCLGCLAGVGFSYLVLNGWTASTVSPDRTQIGFQLVLSLPLVIKAVWLSLIIGAIGGALPAVAATRIPLRLAMNGRAQAG</sequence>
<evidence type="ECO:0000256" key="4">
    <source>
        <dbReference type="ARBA" id="ARBA00022989"/>
    </source>
</evidence>
<evidence type="ECO:0000259" key="7">
    <source>
        <dbReference type="Pfam" id="PF02687"/>
    </source>
</evidence>
<comment type="subcellular location">
    <subcellularLocation>
        <location evidence="1">Cell membrane</location>
        <topology evidence="1">Multi-pass membrane protein</topology>
    </subcellularLocation>
</comment>
<gene>
    <name evidence="9" type="ORF">RRH01S_05_03680</name>
</gene>
<dbReference type="GO" id="GO:0005886">
    <property type="term" value="C:plasma membrane"/>
    <property type="evidence" value="ECO:0007669"/>
    <property type="project" value="UniProtKB-SubCell"/>
</dbReference>
<feature type="domain" description="ABC3 transporter permease C-terminal" evidence="7">
    <location>
        <begin position="270"/>
        <end position="393"/>
    </location>
</feature>
<dbReference type="PANTHER" id="PTHR30572">
    <property type="entry name" value="MEMBRANE COMPONENT OF TRANSPORTER-RELATED"/>
    <property type="match status" value="1"/>
</dbReference>
<dbReference type="Pfam" id="PF02687">
    <property type="entry name" value="FtsX"/>
    <property type="match status" value="1"/>
</dbReference>
<evidence type="ECO:0000256" key="5">
    <source>
        <dbReference type="ARBA" id="ARBA00023136"/>
    </source>
</evidence>
<evidence type="ECO:0008006" key="11">
    <source>
        <dbReference type="Google" id="ProtNLM"/>
    </source>
</evidence>
<evidence type="ECO:0000256" key="3">
    <source>
        <dbReference type="ARBA" id="ARBA00022692"/>
    </source>
</evidence>
<evidence type="ECO:0000256" key="1">
    <source>
        <dbReference type="ARBA" id="ARBA00004651"/>
    </source>
</evidence>
<feature type="transmembrane region" description="Helical" evidence="6">
    <location>
        <begin position="308"/>
        <end position="335"/>
    </location>
</feature>
<feature type="transmembrane region" description="Helical" evidence="6">
    <location>
        <begin position="23"/>
        <end position="46"/>
    </location>
</feature>
<feature type="transmembrane region" description="Helical" evidence="6">
    <location>
        <begin position="261"/>
        <end position="287"/>
    </location>
</feature>
<proteinExistence type="predicted"/>
<evidence type="ECO:0000256" key="2">
    <source>
        <dbReference type="ARBA" id="ARBA00022475"/>
    </source>
</evidence>
<feature type="domain" description="MacB-like periplasmic core" evidence="8">
    <location>
        <begin position="29"/>
        <end position="231"/>
    </location>
</feature>
<name>A0AA87QD61_RHIRH</name>
<organism evidence="9 10">
    <name type="scientific">Rhizobium rhizogenes NBRC 13257</name>
    <dbReference type="NCBI Taxonomy" id="1220581"/>
    <lineage>
        <taxon>Bacteria</taxon>
        <taxon>Pseudomonadati</taxon>
        <taxon>Pseudomonadota</taxon>
        <taxon>Alphaproteobacteria</taxon>
        <taxon>Hyphomicrobiales</taxon>
        <taxon>Rhizobiaceae</taxon>
        <taxon>Rhizobium/Agrobacterium group</taxon>
        <taxon>Rhizobium</taxon>
    </lineage>
</organism>
<evidence type="ECO:0000256" key="6">
    <source>
        <dbReference type="SAM" id="Phobius"/>
    </source>
</evidence>
<comment type="caution">
    <text evidence="9">The sequence shown here is derived from an EMBL/GenBank/DDBJ whole genome shotgun (WGS) entry which is preliminary data.</text>
</comment>
<dbReference type="Pfam" id="PF12704">
    <property type="entry name" value="MacB_PCD"/>
    <property type="match status" value="1"/>
</dbReference>
<evidence type="ECO:0000259" key="8">
    <source>
        <dbReference type="Pfam" id="PF12704"/>
    </source>
</evidence>
<dbReference type="GO" id="GO:0022857">
    <property type="term" value="F:transmembrane transporter activity"/>
    <property type="evidence" value="ECO:0007669"/>
    <property type="project" value="TreeGrafter"/>
</dbReference>
<keyword evidence="3 6" id="KW-0812">Transmembrane</keyword>
<dbReference type="InterPro" id="IPR003838">
    <property type="entry name" value="ABC3_permease_C"/>
</dbReference>
<keyword evidence="5 6" id="KW-0472">Membrane</keyword>
<evidence type="ECO:0000313" key="9">
    <source>
        <dbReference type="EMBL" id="GAJ93293.1"/>
    </source>
</evidence>
<evidence type="ECO:0000313" key="10">
    <source>
        <dbReference type="Proteomes" id="UP000026941"/>
    </source>
</evidence>
<protein>
    <recommendedName>
        <fullName evidence="11">ABC3 transporter permease protein domain-containing protein</fullName>
    </recommendedName>
</protein>
<dbReference type="InterPro" id="IPR025857">
    <property type="entry name" value="MacB_PCD"/>
</dbReference>
<dbReference type="PANTHER" id="PTHR30572:SF15">
    <property type="entry name" value="ABC TRANSPORTER PERMEASE"/>
    <property type="match status" value="1"/>
</dbReference>
<dbReference type="RefSeq" id="WP_015917630.1">
    <property type="nucleotide sequence ID" value="NZ_BAYX01000005.1"/>
</dbReference>